<dbReference type="InterPro" id="IPR008988">
    <property type="entry name" value="Transcriptional_repressor_C"/>
</dbReference>
<evidence type="ECO:0000256" key="2">
    <source>
        <dbReference type="ARBA" id="ARBA00022741"/>
    </source>
</evidence>
<dbReference type="GO" id="GO:0005524">
    <property type="term" value="F:ATP binding"/>
    <property type="evidence" value="ECO:0007669"/>
    <property type="project" value="UniProtKB-KW"/>
</dbReference>
<evidence type="ECO:0000313" key="7">
    <source>
        <dbReference type="EMBL" id="OLF04289.1"/>
    </source>
</evidence>
<dbReference type="PROSITE" id="PS51733">
    <property type="entry name" value="BPL_LPL_CATALYTIC"/>
    <property type="match status" value="1"/>
</dbReference>
<evidence type="ECO:0000256" key="3">
    <source>
        <dbReference type="ARBA" id="ARBA00022840"/>
    </source>
</evidence>
<evidence type="ECO:0000313" key="8">
    <source>
        <dbReference type="Proteomes" id="UP000185696"/>
    </source>
</evidence>
<protein>
    <recommendedName>
        <fullName evidence="5">biotin--[biotin carboxyl-carrier protein] ligase</fullName>
        <ecNumber evidence="5">6.3.4.15</ecNumber>
    </recommendedName>
</protein>
<sequence>MTGRGGDKPDELDGLALREELVAPNGPYAALDVVASTGSTNADLLTAAADGAADRTVLIAGAQTAGRGRRDRGWVSPAGTGLYLSVLLRPAAVPAERLGTLSLVAGLALLHAAERAGVSGATLKWPNDLLVGGTKCAGVLSEVAHDGSARAAVVGVGLNVHPPGVDVPAGPGSLPAGSLAEQGAKVTDRTELASAWLRAFAELESAWRDAAGDAGASGVLTAYRAACGSLGQRVRAELPDGSTRVGVAEDVEPDGKLLIKQDDGVRHVLSAGDVVHLKNDG</sequence>
<proteinExistence type="predicted"/>
<dbReference type="CDD" id="cd16442">
    <property type="entry name" value="BPL"/>
    <property type="match status" value="1"/>
</dbReference>
<dbReference type="NCBIfam" id="TIGR00121">
    <property type="entry name" value="birA_ligase"/>
    <property type="match status" value="1"/>
</dbReference>
<evidence type="ECO:0000256" key="1">
    <source>
        <dbReference type="ARBA" id="ARBA00022598"/>
    </source>
</evidence>
<dbReference type="InterPro" id="IPR004408">
    <property type="entry name" value="Biotin_CoA_COase_ligase"/>
</dbReference>
<reference evidence="7 8" key="1">
    <citation type="submission" date="2016-12" db="EMBL/GenBank/DDBJ databases">
        <title>The draft genome sequence of Actinophytocola xinjiangensis.</title>
        <authorList>
            <person name="Wang W."/>
            <person name="Yuan L."/>
        </authorList>
    </citation>
    <scope>NUCLEOTIDE SEQUENCE [LARGE SCALE GENOMIC DNA]</scope>
    <source>
        <strain evidence="7 8">CGMCC 4.4663</strain>
    </source>
</reference>
<dbReference type="EC" id="6.3.4.15" evidence="5"/>
<gene>
    <name evidence="7" type="ORF">BLA60_41520</name>
</gene>
<evidence type="ECO:0000256" key="4">
    <source>
        <dbReference type="ARBA" id="ARBA00023267"/>
    </source>
</evidence>
<dbReference type="InterPro" id="IPR003142">
    <property type="entry name" value="BPL_C"/>
</dbReference>
<evidence type="ECO:0000256" key="5">
    <source>
        <dbReference type="ARBA" id="ARBA00024227"/>
    </source>
</evidence>
<evidence type="ECO:0000259" key="6">
    <source>
        <dbReference type="PROSITE" id="PS51733"/>
    </source>
</evidence>
<organism evidence="7 8">
    <name type="scientific">Actinophytocola xinjiangensis</name>
    <dbReference type="NCBI Taxonomy" id="485602"/>
    <lineage>
        <taxon>Bacteria</taxon>
        <taxon>Bacillati</taxon>
        <taxon>Actinomycetota</taxon>
        <taxon>Actinomycetes</taxon>
        <taxon>Pseudonocardiales</taxon>
        <taxon>Pseudonocardiaceae</taxon>
    </lineage>
</organism>
<dbReference type="GO" id="GO:0004077">
    <property type="term" value="F:biotin--[biotin carboxyl-carrier protein] ligase activity"/>
    <property type="evidence" value="ECO:0007669"/>
    <property type="project" value="UniProtKB-EC"/>
</dbReference>
<dbReference type="PANTHER" id="PTHR12835:SF5">
    <property type="entry name" value="BIOTIN--PROTEIN LIGASE"/>
    <property type="match status" value="1"/>
</dbReference>
<dbReference type="Proteomes" id="UP000185696">
    <property type="component" value="Unassembled WGS sequence"/>
</dbReference>
<comment type="caution">
    <text evidence="7">The sequence shown here is derived from an EMBL/GenBank/DDBJ whole genome shotgun (WGS) entry which is preliminary data.</text>
</comment>
<dbReference type="AlphaFoldDB" id="A0A7Z0WD97"/>
<keyword evidence="3" id="KW-0067">ATP-binding</keyword>
<keyword evidence="8" id="KW-1185">Reference proteome</keyword>
<keyword evidence="1 7" id="KW-0436">Ligase</keyword>
<dbReference type="GO" id="GO:0005737">
    <property type="term" value="C:cytoplasm"/>
    <property type="evidence" value="ECO:0007669"/>
    <property type="project" value="TreeGrafter"/>
</dbReference>
<dbReference type="PANTHER" id="PTHR12835">
    <property type="entry name" value="BIOTIN PROTEIN LIGASE"/>
    <property type="match status" value="1"/>
</dbReference>
<name>A0A7Z0WD97_9PSEU</name>
<dbReference type="InterPro" id="IPR004143">
    <property type="entry name" value="BPL_LPL_catalytic"/>
</dbReference>
<keyword evidence="4" id="KW-0092">Biotin</keyword>
<dbReference type="Pfam" id="PF03099">
    <property type="entry name" value="BPL_LplA_LipB"/>
    <property type="match status" value="1"/>
</dbReference>
<dbReference type="Gene3D" id="2.30.30.100">
    <property type="match status" value="1"/>
</dbReference>
<feature type="domain" description="BPL/LPL catalytic" evidence="6">
    <location>
        <begin position="20"/>
        <end position="208"/>
    </location>
</feature>
<dbReference type="SUPFAM" id="SSF55681">
    <property type="entry name" value="Class II aaRS and biotin synthetases"/>
    <property type="match status" value="1"/>
</dbReference>
<keyword evidence="2" id="KW-0547">Nucleotide-binding</keyword>
<accession>A0A7Z0WD97</accession>
<dbReference type="InterPro" id="IPR045864">
    <property type="entry name" value="aa-tRNA-synth_II/BPL/LPL"/>
</dbReference>
<dbReference type="Gene3D" id="3.30.930.10">
    <property type="entry name" value="Bira Bifunctional Protein, Domain 2"/>
    <property type="match status" value="1"/>
</dbReference>
<dbReference type="SUPFAM" id="SSF50037">
    <property type="entry name" value="C-terminal domain of transcriptional repressors"/>
    <property type="match status" value="1"/>
</dbReference>
<dbReference type="EMBL" id="MSIF01000050">
    <property type="protein sequence ID" value="OLF04289.1"/>
    <property type="molecule type" value="Genomic_DNA"/>
</dbReference>
<dbReference type="Pfam" id="PF02237">
    <property type="entry name" value="BPL_C"/>
    <property type="match status" value="1"/>
</dbReference>
<dbReference type="RefSeq" id="WP_075138616.1">
    <property type="nucleotide sequence ID" value="NZ_MSIF01000050.1"/>
</dbReference>